<reference evidence="1 2" key="1">
    <citation type="journal article" date="2025" name="Microbiol. Resour. Announc.">
        <title>Draft genome sequences for Neonectria magnoliae and Neonectria punicea, canker pathogens of Liriodendron tulipifera and Acer saccharum in West Virginia.</title>
        <authorList>
            <person name="Petronek H.M."/>
            <person name="Kasson M.T."/>
            <person name="Metheny A.M."/>
            <person name="Stauder C.M."/>
            <person name="Lovett B."/>
            <person name="Lynch S.C."/>
            <person name="Garnas J.R."/>
            <person name="Kasson L.R."/>
            <person name="Stajich J.E."/>
        </authorList>
    </citation>
    <scope>NUCLEOTIDE SEQUENCE [LARGE SCALE GENOMIC DNA]</scope>
    <source>
        <strain evidence="1 2">NRRL 64651</strain>
    </source>
</reference>
<name>A0ABR1H9V7_9HYPO</name>
<dbReference type="Proteomes" id="UP001498421">
    <property type="component" value="Unassembled WGS sequence"/>
</dbReference>
<sequence length="315" mass="36776">MSHADAGLEATDKLRPELVRRLPLEIRLHILTFVLLQPAVIPMEPSLEAGFPQETHGPFIDIDTETLRRCNNKIRRWRVIYLITTRRRPNGQRPINHVLRFNPKFDIAEIMDFRLPEIYVDVPKDGTAPSYNFPFQRIISRNLGFGHTYMDQENTKRRWHSCWRRAYSGVGVDQPLELFQLEDLREVTFTYARVDNSLLVPWPAPSRSMSRYGEFECCRRPNGSIAAIWFRNLDRDDLAEMLDTSRMSWKGWSSTYRLLAVATPTAEPDMAMRLRITGTDDGHIMTTTRCNREGWTLLEDARRGETVRMAKLRTH</sequence>
<evidence type="ECO:0008006" key="3">
    <source>
        <dbReference type="Google" id="ProtNLM"/>
    </source>
</evidence>
<accession>A0ABR1H9V7</accession>
<evidence type="ECO:0000313" key="2">
    <source>
        <dbReference type="Proteomes" id="UP001498421"/>
    </source>
</evidence>
<comment type="caution">
    <text evidence="1">The sequence shown here is derived from an EMBL/GenBank/DDBJ whole genome shotgun (WGS) entry which is preliminary data.</text>
</comment>
<protein>
    <recommendedName>
        <fullName evidence="3">F-box domain-containing protein</fullName>
    </recommendedName>
</protein>
<dbReference type="EMBL" id="JAZAVK010000181">
    <property type="protein sequence ID" value="KAK7417663.1"/>
    <property type="molecule type" value="Genomic_DNA"/>
</dbReference>
<evidence type="ECO:0000313" key="1">
    <source>
        <dbReference type="EMBL" id="KAK7417663.1"/>
    </source>
</evidence>
<proteinExistence type="predicted"/>
<organism evidence="1 2">
    <name type="scientific">Neonectria magnoliae</name>
    <dbReference type="NCBI Taxonomy" id="2732573"/>
    <lineage>
        <taxon>Eukaryota</taxon>
        <taxon>Fungi</taxon>
        <taxon>Dikarya</taxon>
        <taxon>Ascomycota</taxon>
        <taxon>Pezizomycotina</taxon>
        <taxon>Sordariomycetes</taxon>
        <taxon>Hypocreomycetidae</taxon>
        <taxon>Hypocreales</taxon>
        <taxon>Nectriaceae</taxon>
        <taxon>Neonectria</taxon>
    </lineage>
</organism>
<gene>
    <name evidence="1" type="ORF">QQZ08_011549</name>
</gene>
<keyword evidence="2" id="KW-1185">Reference proteome</keyword>